<reference evidence="1 2" key="1">
    <citation type="submission" date="2023-02" db="EMBL/GenBank/DDBJ databases">
        <title>LHISI_Scaffold_Assembly.</title>
        <authorList>
            <person name="Stuart O.P."/>
            <person name="Cleave R."/>
            <person name="Magrath M.J.L."/>
            <person name="Mikheyev A.S."/>
        </authorList>
    </citation>
    <scope>NUCLEOTIDE SEQUENCE [LARGE SCALE GENOMIC DNA]</scope>
    <source>
        <strain evidence="1">Daus_M_001</strain>
        <tissue evidence="1">Leg muscle</tissue>
    </source>
</reference>
<accession>A0ABQ9HBH0</accession>
<keyword evidence="2" id="KW-1185">Reference proteome</keyword>
<sequence>MSIRERSCGEYLMLRTVRHTHVVRCCSGRSRIRGKRRIIQSQDGCDSNREYVCNVRIGEKGTRFRQSVPVKVRMAITLRFLATGYSYTSLQYLFKISKQRISKIVPETCKALMKVLRQYITASAKAREDSKIRKIYCVQRSRLNRRACEYTGYKDCVGNIPPSSGMSSRSLAWLQRNLPCTPEEWSSVSQQFQEMWGFPH</sequence>
<protein>
    <submittedName>
        <fullName evidence="1">Uncharacterized protein</fullName>
    </submittedName>
</protein>
<evidence type="ECO:0000313" key="2">
    <source>
        <dbReference type="Proteomes" id="UP001159363"/>
    </source>
</evidence>
<dbReference type="Proteomes" id="UP001159363">
    <property type="component" value="Chromosome 5"/>
</dbReference>
<evidence type="ECO:0000313" key="1">
    <source>
        <dbReference type="EMBL" id="KAJ8881453.1"/>
    </source>
</evidence>
<gene>
    <name evidence="1" type="ORF">PR048_017934</name>
</gene>
<organism evidence="1 2">
    <name type="scientific">Dryococelus australis</name>
    <dbReference type="NCBI Taxonomy" id="614101"/>
    <lineage>
        <taxon>Eukaryota</taxon>
        <taxon>Metazoa</taxon>
        <taxon>Ecdysozoa</taxon>
        <taxon>Arthropoda</taxon>
        <taxon>Hexapoda</taxon>
        <taxon>Insecta</taxon>
        <taxon>Pterygota</taxon>
        <taxon>Neoptera</taxon>
        <taxon>Polyneoptera</taxon>
        <taxon>Phasmatodea</taxon>
        <taxon>Verophasmatodea</taxon>
        <taxon>Anareolatae</taxon>
        <taxon>Phasmatidae</taxon>
        <taxon>Eurycanthinae</taxon>
        <taxon>Dryococelus</taxon>
    </lineage>
</organism>
<name>A0ABQ9HBH0_9NEOP</name>
<comment type="caution">
    <text evidence="1">The sequence shown here is derived from an EMBL/GenBank/DDBJ whole genome shotgun (WGS) entry which is preliminary data.</text>
</comment>
<dbReference type="EMBL" id="JARBHB010000006">
    <property type="protein sequence ID" value="KAJ8881453.1"/>
    <property type="molecule type" value="Genomic_DNA"/>
</dbReference>
<proteinExistence type="predicted"/>